<evidence type="ECO:0000256" key="3">
    <source>
        <dbReference type="ARBA" id="ARBA00008796"/>
    </source>
</evidence>
<feature type="region of interest" description="Disordered" evidence="10">
    <location>
        <begin position="226"/>
        <end position="408"/>
    </location>
</feature>
<keyword evidence="8 9" id="KW-0413">Isomerase</keyword>
<evidence type="ECO:0000256" key="8">
    <source>
        <dbReference type="ARBA" id="ARBA00023235"/>
    </source>
</evidence>
<dbReference type="EC" id="5.2.1.8" evidence="5 9"/>
<reference evidence="13" key="1">
    <citation type="journal article" date="2022" name="Microb. Genom.">
        <title>A global pangenome for the wheat fungal pathogen Pyrenophora tritici-repentis and prediction of effector protein structural homology.</title>
        <authorList>
            <person name="Moolhuijzen P.M."/>
            <person name="See P.T."/>
            <person name="Shi G."/>
            <person name="Powell H.R."/>
            <person name="Cockram J."/>
            <person name="Jorgensen L.N."/>
            <person name="Benslimane H."/>
            <person name="Strelkov S.E."/>
            <person name="Turner J."/>
            <person name="Liu Z."/>
            <person name="Moffat C.S."/>
        </authorList>
    </citation>
    <scope>NUCLEOTIDE SEQUENCE [LARGE SCALE GENOMIC DNA]</scope>
</reference>
<organism evidence="12 13">
    <name type="scientific">Pyrenophora tritici-repentis</name>
    <dbReference type="NCBI Taxonomy" id="45151"/>
    <lineage>
        <taxon>Eukaryota</taxon>
        <taxon>Fungi</taxon>
        <taxon>Dikarya</taxon>
        <taxon>Ascomycota</taxon>
        <taxon>Pezizomycotina</taxon>
        <taxon>Dothideomycetes</taxon>
        <taxon>Pleosporomycetidae</taxon>
        <taxon>Pleosporales</taxon>
        <taxon>Pleosporineae</taxon>
        <taxon>Pleosporaceae</taxon>
        <taxon>Pyrenophora</taxon>
    </lineage>
</organism>
<feature type="compositionally biased region" description="Basic and acidic residues" evidence="10">
    <location>
        <begin position="336"/>
        <end position="356"/>
    </location>
</feature>
<protein>
    <recommendedName>
        <fullName evidence="5 9">peptidylprolyl isomerase</fullName>
        <ecNumber evidence="5 9">5.2.1.8</ecNumber>
    </recommendedName>
</protein>
<gene>
    <name evidence="12" type="ORF">Ptr86124_000598</name>
</gene>
<sequence length="717" mass="78335">MSSAIPVGVYGRRIPAGGIPISASDDQSATFRITMAAIDPDAEPQIDEDHKHARATLKLIRVPMDFDDDDDEDYEEGDIEAIAARLRAAGALPEADSDMSDSDDSEDEKNGGPSDPAKSKKAKQAALSKKLQEELEADEMDIDGSLTNGTKGKAKGKAKVTDDDLSDEDDEDDDDDDDEPEELVLCTLDPEKHYQQPLDITVRQGEEVFLCVSGTYDVYVTGNYIAFPDEDSEDEDEDDGLEELGYDMSADEDELDGLEESEDDELDGMEDPRITEVDTDEEAPKLVEASKKSKKRAAESEDDATLDDLISKTNGDAKLSKKQAKKLKKNDGQATEPEKKAEKVEKNDTPSSDKKKVQFAKNLEQGPTGSPKVDAPKPEAKKEAAKGPRNVSGVIVDDKKEGKGKAAKKGDRVEMRYIGKLKSGKVFDSNKKGKPFSFKLGVGQVIKGWDVGVAGMTAGGERRLTIPAAMAYGKKGAPPDIPPNSDLIFDIKCISGIPSPPSSPPLAARHASTAKGGKARRGGAAYTITGECERLFCETLRSVFLGEGSQHRQDSLVMGMPYNDMTATATITNDYGIDARRYSDSSSDSDVPEMVRFDEVKGSITDYIEMWDYVGGIRFRGFVAEKEDQRAMFVFFDEPVIKGDIKAGLMALLELCEVDYFSCDRLVLCIDRQVDQAARNNLTKDLGWIGFGLTTLDEFSGGEELTSEKWLFMDMET</sequence>
<feature type="compositionally biased region" description="Basic and acidic residues" evidence="10">
    <location>
        <begin position="374"/>
        <end position="386"/>
    </location>
</feature>
<dbReference type="PANTHER" id="PTHR43811">
    <property type="entry name" value="FKBP-TYPE PEPTIDYL-PROLYL CIS-TRANS ISOMERASE FKPA"/>
    <property type="match status" value="1"/>
</dbReference>
<dbReference type="GO" id="GO:0003755">
    <property type="term" value="F:peptidyl-prolyl cis-trans isomerase activity"/>
    <property type="evidence" value="ECO:0007669"/>
    <property type="project" value="UniProtKB-KW"/>
</dbReference>
<dbReference type="FunFam" id="3.10.50.40:FF:000006">
    <property type="entry name" value="Peptidyl-prolyl cis-trans isomerase"/>
    <property type="match status" value="1"/>
</dbReference>
<feature type="compositionally biased region" description="Acidic residues" evidence="10">
    <location>
        <begin position="95"/>
        <end position="107"/>
    </location>
</feature>
<evidence type="ECO:0000313" key="12">
    <source>
        <dbReference type="EMBL" id="KAI1520230.1"/>
    </source>
</evidence>
<comment type="function">
    <text evidence="2">Ornithine decarboxylase (ODC) antizyme protein that negatively regulates ODC activity and intracellular polyamine biosynthesis in response to increased intracellular polyamine levels. Binds to ODC monomers, inhibiting the assembly of the functional ODC homodimer, and targets the monomers for ubiquitin-independent proteolytic destruction by the 26S proteasome.</text>
</comment>
<evidence type="ECO:0000256" key="10">
    <source>
        <dbReference type="SAM" id="MobiDB-lite"/>
    </source>
</evidence>
<comment type="similarity">
    <text evidence="3">Belongs to the ODC antizyme family.</text>
</comment>
<dbReference type="PROSITE" id="PS50059">
    <property type="entry name" value="FKBP_PPIASE"/>
    <property type="match status" value="1"/>
</dbReference>
<dbReference type="InterPro" id="IPR002993">
    <property type="entry name" value="ODC_AZ"/>
</dbReference>
<evidence type="ECO:0000313" key="13">
    <source>
        <dbReference type="Proteomes" id="UP000249757"/>
    </source>
</evidence>
<dbReference type="SUPFAM" id="SSF55729">
    <property type="entry name" value="Acyl-CoA N-acyltransferases (Nat)"/>
    <property type="match status" value="1"/>
</dbReference>
<dbReference type="Gene3D" id="3.10.50.40">
    <property type="match status" value="1"/>
</dbReference>
<feature type="compositionally biased region" description="Acidic residues" evidence="10">
    <location>
        <begin position="228"/>
        <end position="269"/>
    </location>
</feature>
<proteinExistence type="inferred from homology"/>
<dbReference type="Proteomes" id="UP000249757">
    <property type="component" value="Unassembled WGS sequence"/>
</dbReference>
<dbReference type="InterPro" id="IPR016181">
    <property type="entry name" value="Acyl_CoA_acyltransferase"/>
</dbReference>
<keyword evidence="6" id="KW-0688">Ribosomal frameshifting</keyword>
<dbReference type="Gene3D" id="3.40.630.60">
    <property type="match status" value="1"/>
</dbReference>
<evidence type="ECO:0000256" key="6">
    <source>
        <dbReference type="ARBA" id="ARBA00022758"/>
    </source>
</evidence>
<dbReference type="EMBL" id="NRDI02000001">
    <property type="protein sequence ID" value="KAI1520230.1"/>
    <property type="molecule type" value="Genomic_DNA"/>
</dbReference>
<dbReference type="Gene3D" id="2.60.120.340">
    <property type="entry name" value="Nucleoplasmin core domain"/>
    <property type="match status" value="1"/>
</dbReference>
<evidence type="ECO:0000256" key="4">
    <source>
        <dbReference type="ARBA" id="ARBA00011486"/>
    </source>
</evidence>
<evidence type="ECO:0000256" key="9">
    <source>
        <dbReference type="PROSITE-ProRule" id="PRU00277"/>
    </source>
</evidence>
<keyword evidence="7 9" id="KW-0697">Rotamase</keyword>
<feature type="compositionally biased region" description="Basic and acidic residues" evidence="10">
    <location>
        <begin position="270"/>
        <end position="299"/>
    </location>
</feature>
<dbReference type="InterPro" id="IPR001179">
    <property type="entry name" value="PPIase_FKBP_dom"/>
</dbReference>
<evidence type="ECO:0000256" key="1">
    <source>
        <dbReference type="ARBA" id="ARBA00000971"/>
    </source>
</evidence>
<dbReference type="GO" id="GO:0008073">
    <property type="term" value="F:ornithine decarboxylase inhibitor activity"/>
    <property type="evidence" value="ECO:0007669"/>
    <property type="project" value="InterPro"/>
</dbReference>
<dbReference type="GO" id="GO:0075523">
    <property type="term" value="P:viral translational frameshifting"/>
    <property type="evidence" value="ECO:0007669"/>
    <property type="project" value="UniProtKB-KW"/>
</dbReference>
<dbReference type="Pfam" id="PF17800">
    <property type="entry name" value="NPL"/>
    <property type="match status" value="1"/>
</dbReference>
<accession>A0A922NQL6</accession>
<dbReference type="InterPro" id="IPR041232">
    <property type="entry name" value="NPL"/>
</dbReference>
<dbReference type="AlphaFoldDB" id="A0A922NQL6"/>
<comment type="caution">
    <text evidence="12">The sequence shown here is derived from an EMBL/GenBank/DDBJ whole genome shotgun (WGS) entry which is preliminary data.</text>
</comment>
<keyword evidence="13" id="KW-1185">Reference proteome</keyword>
<dbReference type="GO" id="GO:0005730">
    <property type="term" value="C:nucleolus"/>
    <property type="evidence" value="ECO:0007669"/>
    <property type="project" value="TreeGrafter"/>
</dbReference>
<evidence type="ECO:0000256" key="2">
    <source>
        <dbReference type="ARBA" id="ARBA00002307"/>
    </source>
</evidence>
<evidence type="ECO:0000256" key="7">
    <source>
        <dbReference type="ARBA" id="ARBA00023110"/>
    </source>
</evidence>
<evidence type="ECO:0000256" key="5">
    <source>
        <dbReference type="ARBA" id="ARBA00013194"/>
    </source>
</evidence>
<dbReference type="GO" id="GO:0000785">
    <property type="term" value="C:chromatin"/>
    <property type="evidence" value="ECO:0007669"/>
    <property type="project" value="TreeGrafter"/>
</dbReference>
<name>A0A922NQL6_9PLEO</name>
<comment type="catalytic activity">
    <reaction evidence="1 9">
        <text>[protein]-peptidylproline (omega=180) = [protein]-peptidylproline (omega=0)</text>
        <dbReference type="Rhea" id="RHEA:16237"/>
        <dbReference type="Rhea" id="RHEA-COMP:10747"/>
        <dbReference type="Rhea" id="RHEA-COMP:10748"/>
        <dbReference type="ChEBI" id="CHEBI:83833"/>
        <dbReference type="ChEBI" id="CHEBI:83834"/>
        <dbReference type="EC" id="5.2.1.8"/>
    </reaction>
</comment>
<dbReference type="SUPFAM" id="SSF54534">
    <property type="entry name" value="FKBP-like"/>
    <property type="match status" value="1"/>
</dbReference>
<dbReference type="PANTHER" id="PTHR43811:SF19">
    <property type="entry name" value="39 KDA FK506-BINDING NUCLEAR PROTEIN"/>
    <property type="match status" value="1"/>
</dbReference>
<evidence type="ECO:0000259" key="11">
    <source>
        <dbReference type="PROSITE" id="PS50059"/>
    </source>
</evidence>
<comment type="subunit">
    <text evidence="4">Interacts with ODC and thereby sterically blocks ODC homodimerization.</text>
</comment>
<dbReference type="Pfam" id="PF00254">
    <property type="entry name" value="FKBP_C"/>
    <property type="match status" value="1"/>
</dbReference>
<feature type="domain" description="PPIase FKBP-type" evidence="11">
    <location>
        <begin position="410"/>
        <end position="497"/>
    </location>
</feature>
<dbReference type="InterPro" id="IPR046357">
    <property type="entry name" value="PPIase_dom_sf"/>
</dbReference>
<feature type="compositionally biased region" description="Low complexity" evidence="10">
    <location>
        <begin position="85"/>
        <end position="94"/>
    </location>
</feature>
<feature type="compositionally biased region" description="Acidic residues" evidence="10">
    <location>
        <begin position="163"/>
        <end position="182"/>
    </location>
</feature>
<feature type="region of interest" description="Disordered" evidence="10">
    <location>
        <begin position="85"/>
        <end position="182"/>
    </location>
</feature>
<feature type="compositionally biased region" description="Basic and acidic residues" evidence="10">
    <location>
        <begin position="396"/>
        <end position="408"/>
    </location>
</feature>
<dbReference type="Pfam" id="PF02100">
    <property type="entry name" value="ODC_AZ"/>
    <property type="match status" value="1"/>
</dbReference>
<dbReference type="InterPro" id="IPR038581">
    <property type="entry name" value="ODC_AZ_sf"/>
</dbReference>